<accession>A0A2L1GNN3</accession>
<organism evidence="11 12">
    <name type="scientific">Desulfobulbus oralis</name>
    <dbReference type="NCBI Taxonomy" id="1986146"/>
    <lineage>
        <taxon>Bacteria</taxon>
        <taxon>Pseudomonadati</taxon>
        <taxon>Thermodesulfobacteriota</taxon>
        <taxon>Desulfobulbia</taxon>
        <taxon>Desulfobulbales</taxon>
        <taxon>Desulfobulbaceae</taxon>
        <taxon>Desulfobulbus</taxon>
    </lineage>
</organism>
<evidence type="ECO:0000256" key="5">
    <source>
        <dbReference type="ARBA" id="ARBA00022927"/>
    </source>
</evidence>
<evidence type="ECO:0000313" key="11">
    <source>
        <dbReference type="EMBL" id="AVD71258.1"/>
    </source>
</evidence>
<keyword evidence="6 9" id="KW-1133">Transmembrane helix</keyword>
<name>A0A2L1GNN3_9BACT</name>
<evidence type="ECO:0000256" key="3">
    <source>
        <dbReference type="ARBA" id="ARBA00022475"/>
    </source>
</evidence>
<evidence type="ECO:0000256" key="9">
    <source>
        <dbReference type="SAM" id="Phobius"/>
    </source>
</evidence>
<gene>
    <name evidence="11" type="ORF">CAY53_07060</name>
</gene>
<feature type="transmembrane region" description="Helical" evidence="9">
    <location>
        <begin position="117"/>
        <end position="138"/>
    </location>
</feature>
<dbReference type="EMBL" id="CP021255">
    <property type="protein sequence ID" value="AVD71258.1"/>
    <property type="molecule type" value="Genomic_DNA"/>
</dbReference>
<keyword evidence="12" id="KW-1185">Reference proteome</keyword>
<dbReference type="Proteomes" id="UP000239867">
    <property type="component" value="Chromosome"/>
</dbReference>
<keyword evidence="7 9" id="KW-0472">Membrane</keyword>
<dbReference type="PANTHER" id="PTHR30625">
    <property type="entry name" value="PROTEIN TOLQ"/>
    <property type="match status" value="1"/>
</dbReference>
<feature type="transmembrane region" description="Helical" evidence="9">
    <location>
        <begin position="150"/>
        <end position="174"/>
    </location>
</feature>
<reference evidence="11 12" key="1">
    <citation type="journal article" date="2018" name="MBio">
        <title>Insights into the evolution of host association through the isolation and characterization of a novel human periodontal pathobiont, Desulfobulbus oralis.</title>
        <authorList>
            <person name="Cross K.L."/>
            <person name="Chirania P."/>
            <person name="Xiong W."/>
            <person name="Beall C.J."/>
            <person name="Elkins J.G."/>
            <person name="Giannone R.J."/>
            <person name="Griffen A.L."/>
            <person name="Guss A.M."/>
            <person name="Hettich R.L."/>
            <person name="Joshi S.S."/>
            <person name="Mokrzan E.M."/>
            <person name="Martin R.K."/>
            <person name="Zhulin I.B."/>
            <person name="Leys E.J."/>
            <person name="Podar M."/>
        </authorList>
    </citation>
    <scope>NUCLEOTIDE SEQUENCE [LARGE SCALE GENOMIC DNA]</scope>
    <source>
        <strain evidence="11 12">ORNL</strain>
    </source>
</reference>
<comment type="subcellular location">
    <subcellularLocation>
        <location evidence="1">Cell membrane</location>
        <topology evidence="1">Multi-pass membrane protein</topology>
    </subcellularLocation>
    <subcellularLocation>
        <location evidence="8">Membrane</location>
        <topology evidence="8">Multi-pass membrane protein</topology>
    </subcellularLocation>
</comment>
<dbReference type="GO" id="GO:0005886">
    <property type="term" value="C:plasma membrane"/>
    <property type="evidence" value="ECO:0007669"/>
    <property type="project" value="UniProtKB-SubCell"/>
</dbReference>
<feature type="domain" description="MotA/TolQ/ExbB proton channel" evidence="10">
    <location>
        <begin position="84"/>
        <end position="182"/>
    </location>
</feature>
<evidence type="ECO:0000256" key="1">
    <source>
        <dbReference type="ARBA" id="ARBA00004651"/>
    </source>
</evidence>
<keyword evidence="5 8" id="KW-0653">Protein transport</keyword>
<sequence>MELLMRGGILMWPLLGISIVSLAVIIERCLFFAQCCFPARGAQRIDILVRQSLATQDVTPLIHALEQSEVLQPFAEILRDSAHPNREAALQATGEGVLQALEKRLSLLRLLGQTAPLLGLLGTVIGMINTFARIASAASGVDMGMLADGIWQALITTAAGISIAIPVTLCVGLFQSRTRAVREALTLVGNAALTLVDAHRK</sequence>
<evidence type="ECO:0000256" key="6">
    <source>
        <dbReference type="ARBA" id="ARBA00022989"/>
    </source>
</evidence>
<keyword evidence="2 8" id="KW-0813">Transport</keyword>
<dbReference type="OrthoDB" id="4045at2"/>
<evidence type="ECO:0000256" key="2">
    <source>
        <dbReference type="ARBA" id="ARBA00022448"/>
    </source>
</evidence>
<dbReference type="Pfam" id="PF01618">
    <property type="entry name" value="MotA_ExbB"/>
    <property type="match status" value="1"/>
</dbReference>
<evidence type="ECO:0000256" key="8">
    <source>
        <dbReference type="RuleBase" id="RU004057"/>
    </source>
</evidence>
<protein>
    <recommendedName>
        <fullName evidence="10">MotA/TolQ/ExbB proton channel domain-containing protein</fullName>
    </recommendedName>
</protein>
<dbReference type="GO" id="GO:0017038">
    <property type="term" value="P:protein import"/>
    <property type="evidence" value="ECO:0007669"/>
    <property type="project" value="TreeGrafter"/>
</dbReference>
<dbReference type="InterPro" id="IPR002898">
    <property type="entry name" value="MotA_ExbB_proton_chnl"/>
</dbReference>
<keyword evidence="3" id="KW-1003">Cell membrane</keyword>
<evidence type="ECO:0000256" key="4">
    <source>
        <dbReference type="ARBA" id="ARBA00022692"/>
    </source>
</evidence>
<dbReference type="RefSeq" id="WP_104936528.1">
    <property type="nucleotide sequence ID" value="NZ_CP021255.1"/>
</dbReference>
<evidence type="ECO:0000313" key="12">
    <source>
        <dbReference type="Proteomes" id="UP000239867"/>
    </source>
</evidence>
<dbReference type="AlphaFoldDB" id="A0A2L1GNN3"/>
<evidence type="ECO:0000259" key="10">
    <source>
        <dbReference type="Pfam" id="PF01618"/>
    </source>
</evidence>
<keyword evidence="4 9" id="KW-0812">Transmembrane</keyword>
<dbReference type="PANTHER" id="PTHR30625:SF15">
    <property type="entry name" value="BIOPOLYMER TRANSPORT PROTEIN EXBB"/>
    <property type="match status" value="1"/>
</dbReference>
<comment type="similarity">
    <text evidence="8">Belongs to the exbB/tolQ family.</text>
</comment>
<evidence type="ECO:0000256" key="7">
    <source>
        <dbReference type="ARBA" id="ARBA00023136"/>
    </source>
</evidence>
<dbReference type="InterPro" id="IPR050790">
    <property type="entry name" value="ExbB/TolQ_transport"/>
</dbReference>
<proteinExistence type="inferred from homology"/>
<dbReference type="KEGG" id="deo:CAY53_07060"/>
<feature type="transmembrane region" description="Helical" evidence="9">
    <location>
        <begin position="12"/>
        <end position="33"/>
    </location>
</feature>